<dbReference type="GO" id="GO:1990281">
    <property type="term" value="C:efflux pump complex"/>
    <property type="evidence" value="ECO:0007669"/>
    <property type="project" value="TreeGrafter"/>
</dbReference>
<feature type="domain" description="CusB-like beta-barrel" evidence="5">
    <location>
        <begin position="300"/>
        <end position="368"/>
    </location>
</feature>
<evidence type="ECO:0000313" key="8">
    <source>
        <dbReference type="Proteomes" id="UP000268857"/>
    </source>
</evidence>
<feature type="transmembrane region" description="Helical" evidence="3">
    <location>
        <begin position="31"/>
        <end position="51"/>
    </location>
</feature>
<keyword evidence="3" id="KW-0472">Membrane</keyword>
<evidence type="ECO:0000313" key="7">
    <source>
        <dbReference type="EMBL" id="RUR73034.1"/>
    </source>
</evidence>
<evidence type="ECO:0000256" key="2">
    <source>
        <dbReference type="SAM" id="MobiDB-lite"/>
    </source>
</evidence>
<comment type="similarity">
    <text evidence="1">Belongs to the membrane fusion protein (MFP) (TC 8.A.1) family.</text>
</comment>
<reference evidence="7 8" key="1">
    <citation type="journal article" date="2019" name="Genome Biol. Evol.">
        <title>Day and night: Metabolic profiles and evolutionary relationships of six axenic non-marine cyanobacteria.</title>
        <authorList>
            <person name="Will S.E."/>
            <person name="Henke P."/>
            <person name="Boedeker C."/>
            <person name="Huang S."/>
            <person name="Brinkmann H."/>
            <person name="Rohde M."/>
            <person name="Jarek M."/>
            <person name="Friedl T."/>
            <person name="Seufert S."/>
            <person name="Schumacher M."/>
            <person name="Overmann J."/>
            <person name="Neumann-Schaal M."/>
            <person name="Petersen J."/>
        </authorList>
    </citation>
    <scope>NUCLEOTIDE SEQUENCE [LARGE SCALE GENOMIC DNA]</scope>
    <source>
        <strain evidence="7 8">PCC 6912</strain>
    </source>
</reference>
<feature type="region of interest" description="Disordered" evidence="2">
    <location>
        <begin position="1"/>
        <end position="23"/>
    </location>
</feature>
<dbReference type="GO" id="GO:0015562">
    <property type="term" value="F:efflux transmembrane transporter activity"/>
    <property type="evidence" value="ECO:0007669"/>
    <property type="project" value="TreeGrafter"/>
</dbReference>
<name>A0A3S0XMT9_CHLFR</name>
<proteinExistence type="inferred from homology"/>
<dbReference type="SUPFAM" id="SSF111369">
    <property type="entry name" value="HlyD-like secretion proteins"/>
    <property type="match status" value="2"/>
</dbReference>
<evidence type="ECO:0000256" key="1">
    <source>
        <dbReference type="ARBA" id="ARBA00009477"/>
    </source>
</evidence>
<dbReference type="InterPro" id="IPR058637">
    <property type="entry name" value="YknX-like_C"/>
</dbReference>
<organism evidence="7 8">
    <name type="scientific">Chlorogloeopsis fritschii PCC 6912</name>
    <dbReference type="NCBI Taxonomy" id="211165"/>
    <lineage>
        <taxon>Bacteria</taxon>
        <taxon>Bacillati</taxon>
        <taxon>Cyanobacteriota</taxon>
        <taxon>Cyanophyceae</taxon>
        <taxon>Nostocales</taxon>
        <taxon>Chlorogloeopsidaceae</taxon>
        <taxon>Chlorogloeopsis</taxon>
    </lineage>
</organism>
<evidence type="ECO:0000256" key="3">
    <source>
        <dbReference type="SAM" id="Phobius"/>
    </source>
</evidence>
<feature type="domain" description="YbhG-like alpha-helical hairpin" evidence="4">
    <location>
        <begin position="130"/>
        <end position="256"/>
    </location>
</feature>
<evidence type="ECO:0000259" key="6">
    <source>
        <dbReference type="Pfam" id="PF25989"/>
    </source>
</evidence>
<sequence>MNTSEAKVSNSDLHSDTPDVSELKPRNRKPWLWLLLALSLAVNAIVLWRMLSSGGTSKPALAQQQPTAPPTRPVETTILARGNATTSVSLLGQVEASQQSTIRAQTGGIVREILVRPGDRVKTGMAIAILDDSDQQLAISRARAELAQQRSNLARLEVGTRPEIIAQRQAAVTSAQAREQEARDNLRRTTDLVKQGALSQRVLVEATSAVDEARGQKLATQAALAEAKAGPIKEEIAAQKANVAAAEAALNQAKLAQQRTRILSLESGVVQARHISRGDLVQDSDQIVTLVSGNALDIFLELPEELSGRVTPGMLIELTARALPQWKGRTKITAVVPAAEAASRRQRVRVQLNNPPQGLLPGMAIAGNLIMPSNQSSFVVSRDALTRRQNQWLVFTVANGKARQLEVEMIADMGRNVAISHPQLRAGERIVLRGGDGLSDGAAVKVLEK</sequence>
<dbReference type="Proteomes" id="UP000268857">
    <property type="component" value="Unassembled WGS sequence"/>
</dbReference>
<gene>
    <name evidence="7" type="ORF">PCC6912_58810</name>
</gene>
<dbReference type="InterPro" id="IPR058792">
    <property type="entry name" value="Beta-barrel_RND_2"/>
</dbReference>
<evidence type="ECO:0000259" key="5">
    <source>
        <dbReference type="Pfam" id="PF25954"/>
    </source>
</evidence>
<feature type="compositionally biased region" description="Basic and acidic residues" evidence="2">
    <location>
        <begin position="13"/>
        <end position="23"/>
    </location>
</feature>
<keyword evidence="3" id="KW-0812">Transmembrane</keyword>
<dbReference type="NCBIfam" id="TIGR01730">
    <property type="entry name" value="RND_mfp"/>
    <property type="match status" value="1"/>
</dbReference>
<accession>A0A3S0XMT9</accession>
<evidence type="ECO:0000259" key="4">
    <source>
        <dbReference type="Pfam" id="PF25881"/>
    </source>
</evidence>
<dbReference type="Gene3D" id="1.10.287.470">
    <property type="entry name" value="Helix hairpin bin"/>
    <property type="match status" value="2"/>
</dbReference>
<dbReference type="InterPro" id="IPR059052">
    <property type="entry name" value="HH_YbhG-like"/>
</dbReference>
<comment type="caution">
    <text evidence="7">The sequence shown here is derived from an EMBL/GenBank/DDBJ whole genome shotgun (WGS) entry which is preliminary data.</text>
</comment>
<dbReference type="Pfam" id="PF25989">
    <property type="entry name" value="YknX_C"/>
    <property type="match status" value="1"/>
</dbReference>
<feature type="compositionally biased region" description="Polar residues" evidence="2">
    <location>
        <begin position="1"/>
        <end position="12"/>
    </location>
</feature>
<protein>
    <submittedName>
        <fullName evidence="7">Uncharacterized protein</fullName>
    </submittedName>
</protein>
<dbReference type="PANTHER" id="PTHR30469:SF15">
    <property type="entry name" value="HLYD FAMILY OF SECRETION PROTEINS"/>
    <property type="match status" value="1"/>
</dbReference>
<dbReference type="Gene3D" id="2.40.50.100">
    <property type="match status" value="1"/>
</dbReference>
<dbReference type="STRING" id="211165.GCA_000317285_02028"/>
<dbReference type="OrthoDB" id="529856at2"/>
<dbReference type="Gene3D" id="2.40.30.170">
    <property type="match status" value="1"/>
</dbReference>
<feature type="domain" description="YknX-like C-terminal permuted SH3-like" evidence="6">
    <location>
        <begin position="381"/>
        <end position="446"/>
    </location>
</feature>
<dbReference type="InterPro" id="IPR006143">
    <property type="entry name" value="RND_pump_MFP"/>
</dbReference>
<dbReference type="EMBL" id="RSCJ01000039">
    <property type="protein sequence ID" value="RUR73034.1"/>
    <property type="molecule type" value="Genomic_DNA"/>
</dbReference>
<dbReference type="Gene3D" id="2.40.420.20">
    <property type="match status" value="1"/>
</dbReference>
<dbReference type="PANTHER" id="PTHR30469">
    <property type="entry name" value="MULTIDRUG RESISTANCE PROTEIN MDTA"/>
    <property type="match status" value="1"/>
</dbReference>
<keyword evidence="3" id="KW-1133">Transmembrane helix</keyword>
<dbReference type="Pfam" id="PF25881">
    <property type="entry name" value="HH_YBHG"/>
    <property type="match status" value="1"/>
</dbReference>
<dbReference type="RefSeq" id="WP_016877006.1">
    <property type="nucleotide sequence ID" value="NZ_AJLN01000062.1"/>
</dbReference>
<dbReference type="Pfam" id="PF25954">
    <property type="entry name" value="Beta-barrel_RND_2"/>
    <property type="match status" value="1"/>
</dbReference>
<dbReference type="AlphaFoldDB" id="A0A3S0XMT9"/>
<keyword evidence="8" id="KW-1185">Reference proteome</keyword>